<dbReference type="InterPro" id="IPR027417">
    <property type="entry name" value="P-loop_NTPase"/>
</dbReference>
<dbReference type="Pfam" id="PF18339">
    <property type="entry name" value="Tudor_1_RapA"/>
    <property type="match status" value="1"/>
</dbReference>
<evidence type="ECO:0000256" key="8">
    <source>
        <dbReference type="ARBA" id="ARBA00023163"/>
    </source>
</evidence>
<dbReference type="SMART" id="SM00490">
    <property type="entry name" value="HELICc"/>
    <property type="match status" value="1"/>
</dbReference>
<keyword evidence="4 9" id="KW-0067">ATP-binding</keyword>
<dbReference type="HAMAP" id="MF_01821">
    <property type="entry name" value="Helicase_RapA"/>
    <property type="match status" value="1"/>
</dbReference>
<dbReference type="GO" id="GO:0004386">
    <property type="term" value="F:helicase activity"/>
    <property type="evidence" value="ECO:0007669"/>
    <property type="project" value="UniProtKB-UniRule"/>
</dbReference>
<comment type="subunit">
    <text evidence="9">Interacts with the RNAP. Has a higher affinity for the core RNAP than for the holoenzyme. Its ATPase activity is stimulated by binding to RNAP.</text>
</comment>
<dbReference type="EMBL" id="JAOCBE010000001">
    <property type="protein sequence ID" value="MDH0969567.1"/>
    <property type="molecule type" value="Genomic_DNA"/>
</dbReference>
<dbReference type="InterPro" id="IPR001650">
    <property type="entry name" value="Helicase_C-like"/>
</dbReference>
<dbReference type="PANTHER" id="PTHR45766:SF6">
    <property type="entry name" value="SWI_SNF-RELATED MATRIX-ASSOCIATED ACTIN-DEPENDENT REGULATOR OF CHROMATIN SUBFAMILY A-LIKE PROTEIN 1"/>
    <property type="match status" value="1"/>
</dbReference>
<dbReference type="InterPro" id="IPR022737">
    <property type="entry name" value="RapA_C"/>
</dbReference>
<dbReference type="PANTHER" id="PTHR45766">
    <property type="entry name" value="DNA ANNEALING HELICASE AND ENDONUCLEASE ZRANB3 FAMILY MEMBER"/>
    <property type="match status" value="1"/>
</dbReference>
<dbReference type="RefSeq" id="WP_125281430.1">
    <property type="nucleotide sequence ID" value="NZ_CP068187.1"/>
</dbReference>
<dbReference type="PROSITE" id="PS51192">
    <property type="entry name" value="HELICASE_ATP_BIND_1"/>
    <property type="match status" value="1"/>
</dbReference>
<dbReference type="CDD" id="cd18011">
    <property type="entry name" value="DEXDc_RapA"/>
    <property type="match status" value="1"/>
</dbReference>
<evidence type="ECO:0000256" key="1">
    <source>
        <dbReference type="ARBA" id="ARBA00022741"/>
    </source>
</evidence>
<keyword evidence="1 9" id="KW-0547">Nucleotide-binding</keyword>
<keyword evidence="3 9" id="KW-0347">Helicase</keyword>
<dbReference type="Gene3D" id="3.40.50.10810">
    <property type="entry name" value="Tandem AAA-ATPase domain"/>
    <property type="match status" value="1"/>
</dbReference>
<dbReference type="Pfam" id="PF00176">
    <property type="entry name" value="SNF2-rel_dom"/>
    <property type="match status" value="1"/>
</dbReference>
<dbReference type="Pfam" id="PF18337">
    <property type="entry name" value="Tudor_RapA"/>
    <property type="match status" value="1"/>
</dbReference>
<dbReference type="EC" id="3.6.4.-" evidence="9"/>
<dbReference type="InterPro" id="IPR040765">
    <property type="entry name" value="Tudor_1_RapA"/>
</dbReference>
<evidence type="ECO:0000256" key="9">
    <source>
        <dbReference type="HAMAP-Rule" id="MF_01821"/>
    </source>
</evidence>
<feature type="domain" description="Helicase ATP-binding" evidence="10">
    <location>
        <begin position="170"/>
        <end position="343"/>
    </location>
</feature>
<keyword evidence="6 9" id="KW-0238">DNA-binding</keyword>
<evidence type="ECO:0000256" key="4">
    <source>
        <dbReference type="ARBA" id="ARBA00022840"/>
    </source>
</evidence>
<organism evidence="12 13">
    <name type="scientific">Acinetobacter johnsonii</name>
    <dbReference type="NCBI Taxonomy" id="40214"/>
    <lineage>
        <taxon>Bacteria</taxon>
        <taxon>Pseudomonadati</taxon>
        <taxon>Pseudomonadota</taxon>
        <taxon>Gammaproteobacteria</taxon>
        <taxon>Moraxellales</taxon>
        <taxon>Moraxellaceae</taxon>
        <taxon>Acinetobacter</taxon>
    </lineage>
</organism>
<evidence type="ECO:0000256" key="6">
    <source>
        <dbReference type="ARBA" id="ARBA00023125"/>
    </source>
</evidence>
<dbReference type="Gene3D" id="3.40.50.300">
    <property type="entry name" value="P-loop containing nucleotide triphosphate hydrolases"/>
    <property type="match status" value="1"/>
</dbReference>
<dbReference type="Proteomes" id="UP001159915">
    <property type="component" value="Unassembled WGS sequence"/>
</dbReference>
<dbReference type="InterPro" id="IPR057342">
    <property type="entry name" value="DEXDc_RapA"/>
</dbReference>
<dbReference type="GO" id="GO:0005524">
    <property type="term" value="F:ATP binding"/>
    <property type="evidence" value="ECO:0007669"/>
    <property type="project" value="UniProtKB-UniRule"/>
</dbReference>
<dbReference type="GO" id="GO:0006355">
    <property type="term" value="P:regulation of DNA-templated transcription"/>
    <property type="evidence" value="ECO:0007669"/>
    <property type="project" value="UniProtKB-UniRule"/>
</dbReference>
<dbReference type="SMART" id="SM00487">
    <property type="entry name" value="DEXDc"/>
    <property type="match status" value="1"/>
</dbReference>
<comment type="function">
    <text evidence="9">Transcription regulator that activates transcription by stimulating RNA polymerase (RNAP) recycling in case of stress conditions such as supercoiled DNA or high salt concentrations. Probably acts by releasing the RNAP, when it is trapped or immobilized on tightly supercoiled DNA. Does not activate transcription on linear DNA. Probably not involved in DNA repair.</text>
</comment>
<evidence type="ECO:0000259" key="11">
    <source>
        <dbReference type="PROSITE" id="PS51194"/>
    </source>
</evidence>
<dbReference type="Pfam" id="PF00271">
    <property type="entry name" value="Helicase_C"/>
    <property type="match status" value="1"/>
</dbReference>
<dbReference type="InterPro" id="IPR014001">
    <property type="entry name" value="Helicase_ATP-bd"/>
</dbReference>
<sequence>MEKLQQFAIGQRWLSDTETELGLGVLIDVDERSVSILFPKSDETRVYARNNAPLSRIIFNVNDELQDQEGTKWTVESHEDRHGVVRYNVVRRLEDGTEERKSLNETRIGAQIQLSKPLDRLLASQIDYKEWYDLRIEAMLMQANMKSSPLRGMVGSRVGLIPHQLYIAHEVGQRFAPRVLLADEVGLGKTIEAGLIIHQQLKTGRSERILILVPDSLQYQWMIEMRRRFNLNFSLFDLTRTASIKEHDPELNPFLTEQCIIASIDLMIDHDDLREQALEAGFDLLVVDEAHHLMWNEEDGGNDRYDLIEELAEKTPGVLLLTATPEQLGVESHFARLRLLDPQRFSSLDRFLDEETQYQQTAKIAEVLMSDMPLEEGHLAALESLLGHRIEDAPEQRFRAIHELLDRHGTGRILFRNTREAIQGFPGRDCQPAPLPAPENWSKDGKLREQMWPEEAQLDGAWMEADPRVMWLMEKLRTDLKHKKVLLIARTGPVVEALENVLRLHAGIRTAMFHEGMSLLERDQASAYFAEESYGAQILLCSEIGSEGRNFQFASDLILFDLPANPDVLEQRIGRLDRIGQENRIQIHVPYLIGTAQERMFRWYNEALNIFSNISPTAQTLQENFIVELKDCLLTDKGQQFDDLLEAVSVQREALEAELQSGRDRLLEYNSCRPIVAQEIVQALESYDDNTTLPMFMKRFMASTNIDFDEQSNGTVIIKPTDQMQVQGLTLDEEGMTATFYRDQAQIREDAQYLTLEHPFTESVMEMINTQGFGSTNVAVLKSAALPQGSVLLEVWFKVDVVAPKALNLPSSLPQQLVRVLLSEKGQDLSQKIAPEILKPYLHHLDGNSCRQVVKARREVIEQRYVQALELARAALPSFVQQAKEVYGSKWQYEIDRLTYLKQFNPSIREDEISRLQKLQKEGLGLLDGLSVTPEAIQVMVVVKP</sequence>
<evidence type="ECO:0000313" key="13">
    <source>
        <dbReference type="Proteomes" id="UP001159915"/>
    </source>
</evidence>
<gene>
    <name evidence="9 12" type="primary">rapA</name>
    <name evidence="12" type="ORF">N5C10_09955</name>
</gene>
<feature type="short sequence motif" description="DEAH box" evidence="9">
    <location>
        <begin position="288"/>
        <end position="291"/>
    </location>
</feature>
<proteinExistence type="inferred from homology"/>
<dbReference type="NCBIfam" id="NF003426">
    <property type="entry name" value="PRK04914.1"/>
    <property type="match status" value="1"/>
</dbReference>
<keyword evidence="2 9" id="KW-0378">Hydrolase</keyword>
<dbReference type="Gene3D" id="2.30.30.140">
    <property type="match status" value="1"/>
</dbReference>
<dbReference type="InterPro" id="IPR038718">
    <property type="entry name" value="SNF2-like_sf"/>
</dbReference>
<dbReference type="InterPro" id="IPR023949">
    <property type="entry name" value="Helicase_RapA"/>
</dbReference>
<dbReference type="AlphaFoldDB" id="A0AA42MTP8"/>
<comment type="similarity">
    <text evidence="9">Belongs to the SNF2/RAD54 helicase family. RapA subfamily.</text>
</comment>
<dbReference type="GO" id="GO:0016817">
    <property type="term" value="F:hydrolase activity, acting on acid anhydrides"/>
    <property type="evidence" value="ECO:0007669"/>
    <property type="project" value="InterPro"/>
</dbReference>
<evidence type="ECO:0000259" key="10">
    <source>
        <dbReference type="PROSITE" id="PS51192"/>
    </source>
</evidence>
<keyword evidence="7 9" id="KW-0010">Activator</keyword>
<protein>
    <recommendedName>
        <fullName evidence="9">RNA polymerase-associated protein RapA</fullName>
        <ecNumber evidence="9">3.6.4.-</ecNumber>
    </recommendedName>
    <alternativeName>
        <fullName evidence="9">ATP-dependent helicase HepA</fullName>
    </alternativeName>
</protein>
<dbReference type="Gene3D" id="6.10.140.1500">
    <property type="match status" value="1"/>
</dbReference>
<evidence type="ECO:0000256" key="7">
    <source>
        <dbReference type="ARBA" id="ARBA00023159"/>
    </source>
</evidence>
<dbReference type="Gene3D" id="3.30.360.80">
    <property type="match status" value="1"/>
</dbReference>
<comment type="caution">
    <text evidence="12">The sequence shown here is derived from an EMBL/GenBank/DDBJ whole genome shotgun (WGS) entry which is preliminary data.</text>
</comment>
<name>A0AA42MTP8_ACIJO</name>
<dbReference type="Pfam" id="PF12137">
    <property type="entry name" value="RapA_C"/>
    <property type="match status" value="1"/>
</dbReference>
<dbReference type="InterPro" id="IPR049730">
    <property type="entry name" value="SNF2/RAD54-like_C"/>
</dbReference>
<reference evidence="12" key="1">
    <citation type="submission" date="2022-09" db="EMBL/GenBank/DDBJ databases">
        <title>Intensive care unit water sources are persistently colonized with multi-drug resistant bacteria and are the site of extensive horizontal gene transfer of antibiotic resistance genes.</title>
        <authorList>
            <person name="Diorio-Toth L."/>
        </authorList>
    </citation>
    <scope>NUCLEOTIDE SEQUENCE</scope>
    <source>
        <strain evidence="12">GD03920</strain>
    </source>
</reference>
<feature type="binding site" evidence="9">
    <location>
        <begin position="183"/>
        <end position="190"/>
    </location>
    <ligand>
        <name>ATP</name>
        <dbReference type="ChEBI" id="CHEBI:30616"/>
    </ligand>
</feature>
<evidence type="ECO:0000313" key="12">
    <source>
        <dbReference type="EMBL" id="MDH0969567.1"/>
    </source>
</evidence>
<dbReference type="CDD" id="cd18793">
    <property type="entry name" value="SF2_C_SNF"/>
    <property type="match status" value="1"/>
</dbReference>
<evidence type="ECO:0000256" key="3">
    <source>
        <dbReference type="ARBA" id="ARBA00022806"/>
    </source>
</evidence>
<dbReference type="Gene3D" id="2.30.30.930">
    <property type="match status" value="1"/>
</dbReference>
<evidence type="ECO:0000256" key="5">
    <source>
        <dbReference type="ARBA" id="ARBA00023015"/>
    </source>
</evidence>
<evidence type="ECO:0000256" key="2">
    <source>
        <dbReference type="ARBA" id="ARBA00022801"/>
    </source>
</evidence>
<dbReference type="PROSITE" id="PS51194">
    <property type="entry name" value="HELICASE_CTER"/>
    <property type="match status" value="1"/>
</dbReference>
<dbReference type="GO" id="GO:0003677">
    <property type="term" value="F:DNA binding"/>
    <property type="evidence" value="ECO:0007669"/>
    <property type="project" value="UniProtKB-KW"/>
</dbReference>
<accession>A0AA42MTP8</accession>
<dbReference type="InterPro" id="IPR000330">
    <property type="entry name" value="SNF2_N"/>
</dbReference>
<dbReference type="InterPro" id="IPR040766">
    <property type="entry name" value="Tudor_2_RapA"/>
</dbReference>
<feature type="domain" description="Helicase C-terminal" evidence="11">
    <location>
        <begin position="468"/>
        <end position="633"/>
    </location>
</feature>
<dbReference type="SUPFAM" id="SSF52540">
    <property type="entry name" value="P-loop containing nucleoside triphosphate hydrolases"/>
    <property type="match status" value="2"/>
</dbReference>
<keyword evidence="5 9" id="KW-0805">Transcription regulation</keyword>
<keyword evidence="8 9" id="KW-0804">Transcription</keyword>